<evidence type="ECO:0000313" key="1">
    <source>
        <dbReference type="EMBL" id="MCI88627.1"/>
    </source>
</evidence>
<evidence type="ECO:0000313" key="2">
    <source>
        <dbReference type="Proteomes" id="UP000265520"/>
    </source>
</evidence>
<organism evidence="1 2">
    <name type="scientific">Trifolium medium</name>
    <dbReference type="NCBI Taxonomy" id="97028"/>
    <lineage>
        <taxon>Eukaryota</taxon>
        <taxon>Viridiplantae</taxon>
        <taxon>Streptophyta</taxon>
        <taxon>Embryophyta</taxon>
        <taxon>Tracheophyta</taxon>
        <taxon>Spermatophyta</taxon>
        <taxon>Magnoliopsida</taxon>
        <taxon>eudicotyledons</taxon>
        <taxon>Gunneridae</taxon>
        <taxon>Pentapetalae</taxon>
        <taxon>rosids</taxon>
        <taxon>fabids</taxon>
        <taxon>Fabales</taxon>
        <taxon>Fabaceae</taxon>
        <taxon>Papilionoideae</taxon>
        <taxon>50 kb inversion clade</taxon>
        <taxon>NPAAA clade</taxon>
        <taxon>Hologalegina</taxon>
        <taxon>IRL clade</taxon>
        <taxon>Trifolieae</taxon>
        <taxon>Trifolium</taxon>
    </lineage>
</organism>
<proteinExistence type="predicted"/>
<keyword evidence="2" id="KW-1185">Reference proteome</keyword>
<name>A0A392VL63_9FABA</name>
<reference evidence="1 2" key="1">
    <citation type="journal article" date="2018" name="Front. Plant Sci.">
        <title>Red Clover (Trifolium pratense) and Zigzag Clover (T. medium) - A Picture of Genomic Similarities and Differences.</title>
        <authorList>
            <person name="Dluhosova J."/>
            <person name="Istvanek J."/>
            <person name="Nedelnik J."/>
            <person name="Repkova J."/>
        </authorList>
    </citation>
    <scope>NUCLEOTIDE SEQUENCE [LARGE SCALE GENOMIC DNA]</scope>
    <source>
        <strain evidence="2">cv. 10/8</strain>
        <tissue evidence="1">Leaf</tissue>
    </source>
</reference>
<comment type="caution">
    <text evidence="1">The sequence shown here is derived from an EMBL/GenBank/DDBJ whole genome shotgun (WGS) entry which is preliminary data.</text>
</comment>
<sequence>MVTRVRGLVRVAEEDIMVNATSVEQGITFLMIARLRMTSALTVG</sequence>
<dbReference type="EMBL" id="LXQA011197944">
    <property type="protein sequence ID" value="MCI88627.1"/>
    <property type="molecule type" value="Genomic_DNA"/>
</dbReference>
<protein>
    <submittedName>
        <fullName evidence="1">Uncharacterized protein</fullName>
    </submittedName>
</protein>
<feature type="non-terminal residue" evidence="1">
    <location>
        <position position="44"/>
    </location>
</feature>
<dbReference type="Proteomes" id="UP000265520">
    <property type="component" value="Unassembled WGS sequence"/>
</dbReference>
<accession>A0A392VL63</accession>
<dbReference type="AlphaFoldDB" id="A0A392VL63"/>